<protein>
    <submittedName>
        <fullName evidence="1">Gamma-glutamyl-gamma-aminobutyrate hydrolase family protein</fullName>
    </submittedName>
</protein>
<dbReference type="EMBL" id="QRPK01000006">
    <property type="protein sequence ID" value="RHM14907.1"/>
    <property type="molecule type" value="Genomic_DNA"/>
</dbReference>
<evidence type="ECO:0000313" key="2">
    <source>
        <dbReference type="Proteomes" id="UP000284868"/>
    </source>
</evidence>
<dbReference type="CDD" id="cd01745">
    <property type="entry name" value="GATase1_2"/>
    <property type="match status" value="1"/>
</dbReference>
<dbReference type="Gene3D" id="3.40.50.880">
    <property type="match status" value="1"/>
</dbReference>
<dbReference type="GO" id="GO:0033969">
    <property type="term" value="F:gamma-glutamyl-gamma-aminobutyrate hydrolase activity"/>
    <property type="evidence" value="ECO:0007669"/>
    <property type="project" value="TreeGrafter"/>
</dbReference>
<dbReference type="PANTHER" id="PTHR43235">
    <property type="entry name" value="GLUTAMINE AMIDOTRANSFERASE PB2B2.05-RELATED"/>
    <property type="match status" value="1"/>
</dbReference>
<name>A0A415PQ86_9FIRM</name>
<proteinExistence type="predicted"/>
<dbReference type="GeneID" id="92793402"/>
<dbReference type="Proteomes" id="UP000284868">
    <property type="component" value="Unassembled WGS sequence"/>
</dbReference>
<gene>
    <name evidence="1" type="ORF">DWZ83_02300</name>
</gene>
<dbReference type="GO" id="GO:0006598">
    <property type="term" value="P:polyamine catabolic process"/>
    <property type="evidence" value="ECO:0007669"/>
    <property type="project" value="TreeGrafter"/>
</dbReference>
<dbReference type="PROSITE" id="PS51273">
    <property type="entry name" value="GATASE_TYPE_1"/>
    <property type="match status" value="1"/>
</dbReference>
<dbReference type="AlphaFoldDB" id="A0A415PQ86"/>
<reference evidence="1 2" key="1">
    <citation type="submission" date="2018-08" db="EMBL/GenBank/DDBJ databases">
        <title>A genome reference for cultivated species of the human gut microbiota.</title>
        <authorList>
            <person name="Zou Y."/>
            <person name="Xue W."/>
            <person name="Luo G."/>
        </authorList>
    </citation>
    <scope>NUCLEOTIDE SEQUENCE [LARGE SCALE GENOMIC DNA]</scope>
    <source>
        <strain evidence="1 2">AF35-6BH</strain>
    </source>
</reference>
<dbReference type="RefSeq" id="WP_004799440.1">
    <property type="nucleotide sequence ID" value="NZ_CABKNA010000004.1"/>
</dbReference>
<dbReference type="SUPFAM" id="SSF52317">
    <property type="entry name" value="Class I glutamine amidotransferase-like"/>
    <property type="match status" value="1"/>
</dbReference>
<comment type="caution">
    <text evidence="1">The sequence shown here is derived from an EMBL/GenBank/DDBJ whole genome shotgun (WGS) entry which is preliminary data.</text>
</comment>
<evidence type="ECO:0000313" key="1">
    <source>
        <dbReference type="EMBL" id="RHM14907.1"/>
    </source>
</evidence>
<dbReference type="PANTHER" id="PTHR43235:SF1">
    <property type="entry name" value="GLUTAMINE AMIDOTRANSFERASE PB2B2.05-RELATED"/>
    <property type="match status" value="1"/>
</dbReference>
<organism evidence="1 2">
    <name type="scientific">Amedibacillus dolichus</name>
    <dbReference type="NCBI Taxonomy" id="31971"/>
    <lineage>
        <taxon>Bacteria</taxon>
        <taxon>Bacillati</taxon>
        <taxon>Bacillota</taxon>
        <taxon>Erysipelotrichia</taxon>
        <taxon>Erysipelotrichales</taxon>
        <taxon>Erysipelotrichaceae</taxon>
        <taxon>Amedibacillus</taxon>
    </lineage>
</organism>
<dbReference type="Pfam" id="PF07722">
    <property type="entry name" value="Peptidase_C26"/>
    <property type="match status" value="1"/>
</dbReference>
<accession>A0A415PQ86</accession>
<dbReference type="GO" id="GO:0005829">
    <property type="term" value="C:cytosol"/>
    <property type="evidence" value="ECO:0007669"/>
    <property type="project" value="TreeGrafter"/>
</dbReference>
<sequence>MKIIGIIMRKESFEQCEKWFVNEAYITALQKLNAIIFPICDYASLSYAQEICHGLIVPGGYDISSGYWQEEQSSTAKLYPYPMDHFDFCCIDAFMKQKKPILGICRGMQLLNVYFHGTLHQDIDKATHASNDTHSLQISKNGFLSKLYATNITVNSFHHQAVHSLGKQLICCGTSEDGIMEAIYHTTYPIIAVQWHPEKLSNDRILPYFIHLLNDYHVSV</sequence>
<keyword evidence="2" id="KW-1185">Reference proteome</keyword>
<dbReference type="InterPro" id="IPR029062">
    <property type="entry name" value="Class_I_gatase-like"/>
</dbReference>
<dbReference type="OrthoDB" id="9813383at2"/>
<keyword evidence="1" id="KW-0378">Hydrolase</keyword>
<dbReference type="InterPro" id="IPR044668">
    <property type="entry name" value="PuuD-like"/>
</dbReference>
<dbReference type="InterPro" id="IPR011697">
    <property type="entry name" value="Peptidase_C26"/>
</dbReference>